<evidence type="ECO:0000313" key="2">
    <source>
        <dbReference type="EMBL" id="WOO41659.1"/>
    </source>
</evidence>
<accession>A0AAQ3LGE8</accession>
<feature type="domain" description="Glucose-6-phosphate dehydrogenase assembly protein OpcA N-terminal" evidence="1">
    <location>
        <begin position="76"/>
        <end position="183"/>
    </location>
</feature>
<gene>
    <name evidence="2" type="ORF">RZN69_01065</name>
</gene>
<protein>
    <recommendedName>
        <fullName evidence="1">Glucose-6-phosphate dehydrogenase assembly protein OpcA N-terminal domain-containing protein</fullName>
    </recommendedName>
</protein>
<dbReference type="KEGG" id="puo:RZN69_01065"/>
<evidence type="ECO:0000259" key="1">
    <source>
        <dbReference type="Pfam" id="PF10128"/>
    </source>
</evidence>
<dbReference type="Proteomes" id="UP001304300">
    <property type="component" value="Chromosome"/>
</dbReference>
<reference evidence="2 3" key="1">
    <citation type="submission" date="2023-10" db="EMBL/GenBank/DDBJ databases">
        <title>Rubellicoccus peritrichatus gen. nov., sp. nov., isolated from an algae of coral reef tank.</title>
        <authorList>
            <person name="Luo J."/>
        </authorList>
    </citation>
    <scope>NUCLEOTIDE SEQUENCE [LARGE SCALE GENOMIC DNA]</scope>
    <source>
        <strain evidence="2 3">CR14</strain>
    </source>
</reference>
<dbReference type="PANTHER" id="PTHR38658">
    <property type="entry name" value="OXPP CYCLE PROTEIN OPCA-RELATED"/>
    <property type="match status" value="1"/>
</dbReference>
<dbReference type="AlphaFoldDB" id="A0AAQ3LGE8"/>
<dbReference type="InterPro" id="IPR004555">
    <property type="entry name" value="G6PDH_assembly_OpcA"/>
</dbReference>
<name>A0AAQ3LGE8_9BACT</name>
<dbReference type="Pfam" id="PF10128">
    <property type="entry name" value="OpcA_G6PD_assem"/>
    <property type="match status" value="1"/>
</dbReference>
<dbReference type="PANTHER" id="PTHR38658:SF1">
    <property type="entry name" value="OXPP CYCLE PROTEIN OPCA-RELATED"/>
    <property type="match status" value="1"/>
</dbReference>
<organism evidence="2 3">
    <name type="scientific">Rubellicoccus peritrichatus</name>
    <dbReference type="NCBI Taxonomy" id="3080537"/>
    <lineage>
        <taxon>Bacteria</taxon>
        <taxon>Pseudomonadati</taxon>
        <taxon>Verrucomicrobiota</taxon>
        <taxon>Opitutia</taxon>
        <taxon>Puniceicoccales</taxon>
        <taxon>Cerasicoccaceae</taxon>
        <taxon>Rubellicoccus</taxon>
    </lineage>
</organism>
<sequence length="337" mass="38063">MSTTEANATIFDLLPGQVMQVSEFSPILSKMWSVAMEPGQKPPSEFRASQMNVVLHMGLRTPPEEAHERFQTVIEFAQKYPCRIIVLCPMGREHSDRLLQGKLFSQCYIGDDLRDMCCIEAIIVGYPTREAGFLSNSVSVWLENDLPTYHWFNRVPAERIEQYHMDFVKHTSRVVYDSSIETEDFSKIPWPRAEAAKDLAHARILPVRQNIGQFLSSFAPQKLIEGLKAVTVRHNERRVGEANNLLKWASCCLETCAKSNKVELTAALTCDLSPKDSDNCLELEFSYDNESHFLWTHKTGCDVASVTADFGTGRISIPMQVSFLKGEKALSEALFFG</sequence>
<proteinExistence type="predicted"/>
<evidence type="ECO:0000313" key="3">
    <source>
        <dbReference type="Proteomes" id="UP001304300"/>
    </source>
</evidence>
<dbReference type="EMBL" id="CP136920">
    <property type="protein sequence ID" value="WOO41659.1"/>
    <property type="molecule type" value="Genomic_DNA"/>
</dbReference>
<keyword evidence="3" id="KW-1185">Reference proteome</keyword>
<dbReference type="InterPro" id="IPR046801">
    <property type="entry name" value="OpcA_G6PD_N"/>
</dbReference>
<dbReference type="RefSeq" id="WP_317834143.1">
    <property type="nucleotide sequence ID" value="NZ_CP136920.1"/>
</dbReference>